<dbReference type="Gene3D" id="1.10.600.10">
    <property type="entry name" value="Farnesyl Diphosphate Synthase"/>
    <property type="match status" value="1"/>
</dbReference>
<dbReference type="VEuPathDB" id="FungiDB:ASPFODRAFT_64829"/>
<proteinExistence type="predicted"/>
<dbReference type="EMBL" id="KV878249">
    <property type="protein sequence ID" value="OJZ82066.1"/>
    <property type="molecule type" value="Genomic_DNA"/>
</dbReference>
<evidence type="ECO:0000313" key="2">
    <source>
        <dbReference type="Proteomes" id="UP000184063"/>
    </source>
</evidence>
<accession>A0A1M3T5N0</accession>
<dbReference type="InterPro" id="IPR008949">
    <property type="entry name" value="Isoprenoid_synthase_dom_sf"/>
</dbReference>
<dbReference type="Proteomes" id="UP000184063">
    <property type="component" value="Unassembled WGS sequence"/>
</dbReference>
<dbReference type="SUPFAM" id="SSF48576">
    <property type="entry name" value="Terpenoid synthases"/>
    <property type="match status" value="1"/>
</dbReference>
<gene>
    <name evidence="1" type="ORF">ASPFODRAFT_64829</name>
</gene>
<protein>
    <recommendedName>
        <fullName evidence="3">Terpenoid synthase</fullName>
    </recommendedName>
</protein>
<reference evidence="2" key="1">
    <citation type="journal article" date="2017" name="Genome Biol.">
        <title>Comparative genomics reveals high biological diversity and specific adaptations in the industrially and medically important fungal genus Aspergillus.</title>
        <authorList>
            <person name="de Vries R.P."/>
            <person name="Riley R."/>
            <person name="Wiebenga A."/>
            <person name="Aguilar-Osorio G."/>
            <person name="Amillis S."/>
            <person name="Uchima C.A."/>
            <person name="Anderluh G."/>
            <person name="Asadollahi M."/>
            <person name="Askin M."/>
            <person name="Barry K."/>
            <person name="Battaglia E."/>
            <person name="Bayram O."/>
            <person name="Benocci T."/>
            <person name="Braus-Stromeyer S.A."/>
            <person name="Caldana C."/>
            <person name="Canovas D."/>
            <person name="Cerqueira G.C."/>
            <person name="Chen F."/>
            <person name="Chen W."/>
            <person name="Choi C."/>
            <person name="Clum A."/>
            <person name="Dos Santos R.A."/>
            <person name="Damasio A.R."/>
            <person name="Diallinas G."/>
            <person name="Emri T."/>
            <person name="Fekete E."/>
            <person name="Flipphi M."/>
            <person name="Freyberg S."/>
            <person name="Gallo A."/>
            <person name="Gournas C."/>
            <person name="Habgood R."/>
            <person name="Hainaut M."/>
            <person name="Harispe M.L."/>
            <person name="Henrissat B."/>
            <person name="Hilden K.S."/>
            <person name="Hope R."/>
            <person name="Hossain A."/>
            <person name="Karabika E."/>
            <person name="Karaffa L."/>
            <person name="Karanyi Z."/>
            <person name="Krasevec N."/>
            <person name="Kuo A."/>
            <person name="Kusch H."/>
            <person name="LaButti K."/>
            <person name="Lagendijk E.L."/>
            <person name="Lapidus A."/>
            <person name="Levasseur A."/>
            <person name="Lindquist E."/>
            <person name="Lipzen A."/>
            <person name="Logrieco A.F."/>
            <person name="MacCabe A."/>
            <person name="Maekelae M.R."/>
            <person name="Malavazi I."/>
            <person name="Melin P."/>
            <person name="Meyer V."/>
            <person name="Mielnichuk N."/>
            <person name="Miskei M."/>
            <person name="Molnar A.P."/>
            <person name="Mule G."/>
            <person name="Ngan C.Y."/>
            <person name="Orejas M."/>
            <person name="Orosz E."/>
            <person name="Ouedraogo J.P."/>
            <person name="Overkamp K.M."/>
            <person name="Park H.-S."/>
            <person name="Perrone G."/>
            <person name="Piumi F."/>
            <person name="Punt P.J."/>
            <person name="Ram A.F."/>
            <person name="Ramon A."/>
            <person name="Rauscher S."/>
            <person name="Record E."/>
            <person name="Riano-Pachon D.M."/>
            <person name="Robert V."/>
            <person name="Roehrig J."/>
            <person name="Ruller R."/>
            <person name="Salamov A."/>
            <person name="Salih N.S."/>
            <person name="Samson R.A."/>
            <person name="Sandor E."/>
            <person name="Sanguinetti M."/>
            <person name="Schuetze T."/>
            <person name="Sepcic K."/>
            <person name="Shelest E."/>
            <person name="Sherlock G."/>
            <person name="Sophianopoulou V."/>
            <person name="Squina F.M."/>
            <person name="Sun H."/>
            <person name="Susca A."/>
            <person name="Todd R.B."/>
            <person name="Tsang A."/>
            <person name="Unkles S.E."/>
            <person name="van de Wiele N."/>
            <person name="van Rossen-Uffink D."/>
            <person name="Oliveira J.V."/>
            <person name="Vesth T.C."/>
            <person name="Visser J."/>
            <person name="Yu J.-H."/>
            <person name="Zhou M."/>
            <person name="Andersen M.R."/>
            <person name="Archer D.B."/>
            <person name="Baker S.E."/>
            <person name="Benoit I."/>
            <person name="Brakhage A.A."/>
            <person name="Braus G.H."/>
            <person name="Fischer R."/>
            <person name="Frisvad J.C."/>
            <person name="Goldman G.H."/>
            <person name="Houbraken J."/>
            <person name="Oakley B."/>
            <person name="Pocsi I."/>
            <person name="Scazzocchio C."/>
            <person name="Seiboth B."/>
            <person name="vanKuyk P.A."/>
            <person name="Wortman J."/>
            <person name="Dyer P.S."/>
            <person name="Grigoriev I.V."/>
        </authorList>
    </citation>
    <scope>NUCLEOTIDE SEQUENCE [LARGE SCALE GENOMIC DNA]</scope>
    <source>
        <strain evidence="2">CBS 106.47</strain>
    </source>
</reference>
<evidence type="ECO:0008006" key="3">
    <source>
        <dbReference type="Google" id="ProtNLM"/>
    </source>
</evidence>
<organism evidence="1 2">
    <name type="scientific">Aspergillus luchuensis (strain CBS 106.47)</name>
    <dbReference type="NCBI Taxonomy" id="1137211"/>
    <lineage>
        <taxon>Eukaryota</taxon>
        <taxon>Fungi</taxon>
        <taxon>Dikarya</taxon>
        <taxon>Ascomycota</taxon>
        <taxon>Pezizomycotina</taxon>
        <taxon>Eurotiomycetes</taxon>
        <taxon>Eurotiomycetidae</taxon>
        <taxon>Eurotiales</taxon>
        <taxon>Aspergillaceae</taxon>
        <taxon>Aspergillus</taxon>
        <taxon>Aspergillus subgen. Circumdati</taxon>
    </lineage>
</organism>
<evidence type="ECO:0000313" key="1">
    <source>
        <dbReference type="EMBL" id="OJZ82066.1"/>
    </source>
</evidence>
<dbReference type="AlphaFoldDB" id="A0A1M3T5N0"/>
<name>A0A1M3T5N0_ASPLC</name>
<dbReference type="OrthoDB" id="6921389at2759"/>
<dbReference type="Pfam" id="PF19086">
    <property type="entry name" value="Terpene_syn_C_2"/>
    <property type="match status" value="1"/>
</dbReference>
<sequence length="325" mass="36504">MSPSCLSSVSINLSSINSTQYPSPNQTDINTFNVPEHFSHYPAGIANNAVEVKTAINKVINTSSKIRHSNPDNNPFAICHCTAFPDQLIFLSCIIELAWINNNVTEELEHKAAMAKHDILIEAMSFENLIKADIGYFNSREMLFGLLVQKACGVDPASAPAVVKVLTNYLRTFDASDEDFTTMDKYNPYRVANCGYWISSFFIRWGMDLTLTDAEYAQIASFDLSMGIILGLTNDYYSWTVEKDQLTDRMRNAVRVLMNEYNVPDTIAKSLLRGLIVDEEEKAARLKREILDDGPSAAVMQYIDAIELYVGGSCYWHATAPRYRV</sequence>